<comment type="caution">
    <text evidence="7">The sequence shown here is derived from an EMBL/GenBank/DDBJ whole genome shotgun (WGS) entry which is preliminary data.</text>
</comment>
<organism evidence="7 8">
    <name type="scientific">Lyophyllum shimeji</name>
    <name type="common">Hon-shimeji</name>
    <name type="synonym">Tricholoma shimeji</name>
    <dbReference type="NCBI Taxonomy" id="47721"/>
    <lineage>
        <taxon>Eukaryota</taxon>
        <taxon>Fungi</taxon>
        <taxon>Dikarya</taxon>
        <taxon>Basidiomycota</taxon>
        <taxon>Agaricomycotina</taxon>
        <taxon>Agaricomycetes</taxon>
        <taxon>Agaricomycetidae</taxon>
        <taxon>Agaricales</taxon>
        <taxon>Tricholomatineae</taxon>
        <taxon>Lyophyllaceae</taxon>
        <taxon>Lyophyllum</taxon>
    </lineage>
</organism>
<reference evidence="7" key="1">
    <citation type="submission" date="2022-07" db="EMBL/GenBank/DDBJ databases">
        <title>The genome of Lyophyllum shimeji provides insight into the initial evolution of ectomycorrhizal fungal genome.</title>
        <authorList>
            <person name="Kobayashi Y."/>
            <person name="Shibata T."/>
            <person name="Hirakawa H."/>
            <person name="Shigenobu S."/>
            <person name="Nishiyama T."/>
            <person name="Yamada A."/>
            <person name="Hasebe M."/>
            <person name="Kawaguchi M."/>
        </authorList>
    </citation>
    <scope>NUCLEOTIDE SEQUENCE</scope>
    <source>
        <strain evidence="7">AT787</strain>
    </source>
</reference>
<accession>A0A9P3PPR8</accession>
<name>A0A9P3PPR8_LYOSH</name>
<feature type="compositionally biased region" description="Low complexity" evidence="5">
    <location>
        <begin position="1"/>
        <end position="12"/>
    </location>
</feature>
<dbReference type="GO" id="GO:0003729">
    <property type="term" value="F:mRNA binding"/>
    <property type="evidence" value="ECO:0007669"/>
    <property type="project" value="TreeGrafter"/>
</dbReference>
<dbReference type="GO" id="GO:0000184">
    <property type="term" value="P:nuclear-transcribed mRNA catabolic process, nonsense-mediated decay"/>
    <property type="evidence" value="ECO:0007669"/>
    <property type="project" value="UniProtKB-KW"/>
</dbReference>
<feature type="compositionally biased region" description="Basic and acidic residues" evidence="5">
    <location>
        <begin position="370"/>
        <end position="388"/>
    </location>
</feature>
<feature type="region of interest" description="Disordered" evidence="5">
    <location>
        <begin position="320"/>
        <end position="442"/>
    </location>
</feature>
<dbReference type="Proteomes" id="UP001063166">
    <property type="component" value="Unassembled WGS sequence"/>
</dbReference>
<comment type="subcellular location">
    <subcellularLocation>
        <location evidence="1">Nucleus</location>
    </subcellularLocation>
</comment>
<dbReference type="OrthoDB" id="18087at2759"/>
<feature type="domain" description="UPF3" evidence="6">
    <location>
        <begin position="30"/>
        <end position="190"/>
    </location>
</feature>
<dbReference type="Pfam" id="PF03467">
    <property type="entry name" value="Smg4_UPF3"/>
    <property type="match status" value="1"/>
</dbReference>
<dbReference type="PANTHER" id="PTHR13112">
    <property type="entry name" value="UPF3 REGULATOR OF NONSENSE TRANSCRIPTS-LIKE PROTEIN"/>
    <property type="match status" value="1"/>
</dbReference>
<gene>
    <name evidence="7" type="ORF">LshimejAT787_0703100</name>
</gene>
<dbReference type="InterPro" id="IPR012677">
    <property type="entry name" value="Nucleotide-bd_a/b_plait_sf"/>
</dbReference>
<evidence type="ECO:0000256" key="4">
    <source>
        <dbReference type="ARBA" id="ARBA00023242"/>
    </source>
</evidence>
<feature type="compositionally biased region" description="Low complexity" evidence="5">
    <location>
        <begin position="290"/>
        <end position="301"/>
    </location>
</feature>
<dbReference type="GO" id="GO:0045727">
    <property type="term" value="P:positive regulation of translation"/>
    <property type="evidence" value="ECO:0007669"/>
    <property type="project" value="TreeGrafter"/>
</dbReference>
<dbReference type="AlphaFoldDB" id="A0A9P3PPR8"/>
<dbReference type="GO" id="GO:0005737">
    <property type="term" value="C:cytoplasm"/>
    <property type="evidence" value="ECO:0007669"/>
    <property type="project" value="TreeGrafter"/>
</dbReference>
<feature type="compositionally biased region" description="Basic and acidic residues" evidence="5">
    <location>
        <begin position="14"/>
        <end position="31"/>
    </location>
</feature>
<evidence type="ECO:0000313" key="7">
    <source>
        <dbReference type="EMBL" id="GLB39800.1"/>
    </source>
</evidence>
<dbReference type="PANTHER" id="PTHR13112:SF0">
    <property type="entry name" value="FI21285P1"/>
    <property type="match status" value="1"/>
</dbReference>
<evidence type="ECO:0000256" key="3">
    <source>
        <dbReference type="ARBA" id="ARBA00023161"/>
    </source>
</evidence>
<dbReference type="CDD" id="cd12455">
    <property type="entry name" value="RRM_like_Smg4_UPF3"/>
    <property type="match status" value="1"/>
</dbReference>
<dbReference type="InterPro" id="IPR005120">
    <property type="entry name" value="UPF3_dom"/>
</dbReference>
<dbReference type="InterPro" id="IPR035979">
    <property type="entry name" value="RBD_domain_sf"/>
</dbReference>
<dbReference type="Gene3D" id="3.30.70.330">
    <property type="match status" value="1"/>
</dbReference>
<keyword evidence="8" id="KW-1185">Reference proteome</keyword>
<evidence type="ECO:0000256" key="1">
    <source>
        <dbReference type="ARBA" id="ARBA00004123"/>
    </source>
</evidence>
<evidence type="ECO:0000256" key="2">
    <source>
        <dbReference type="ARBA" id="ARBA00005991"/>
    </source>
</evidence>
<evidence type="ECO:0000256" key="5">
    <source>
        <dbReference type="SAM" id="MobiDB-lite"/>
    </source>
</evidence>
<dbReference type="InterPro" id="IPR039722">
    <property type="entry name" value="Upf3"/>
</dbReference>
<evidence type="ECO:0000259" key="6">
    <source>
        <dbReference type="Pfam" id="PF03467"/>
    </source>
</evidence>
<feature type="region of interest" description="Disordered" evidence="5">
    <location>
        <begin position="198"/>
        <end position="307"/>
    </location>
</feature>
<keyword evidence="3" id="KW-0866">Nonsense-mediated mRNA decay</keyword>
<feature type="compositionally biased region" description="Low complexity" evidence="5">
    <location>
        <begin position="320"/>
        <end position="341"/>
    </location>
</feature>
<feature type="compositionally biased region" description="Basic and acidic residues" evidence="5">
    <location>
        <begin position="198"/>
        <end position="208"/>
    </location>
</feature>
<dbReference type="SUPFAM" id="SSF54928">
    <property type="entry name" value="RNA-binding domain, RBD"/>
    <property type="match status" value="1"/>
</dbReference>
<keyword evidence="4" id="KW-0539">Nucleus</keyword>
<sequence length="542" mass="57028">MSGTATAKAATAKFKKDRERNKDKQPQVSERLKTVVRRLPPNLPEDIFWGSVATWVTDDTVTWKAYYGGKSRKRLNKENIPSRAYIAFKNEEILSQFGREYDGHLFRDKQGNEYQAVVEFAPYQKIPSEKKKVDARNATIEKDEDYISFIESLKAAANAEPVSIESLIAASQPTPPPKTTPLLEALKAEKTAHKDKEAILRNHAHYKDPAILAPPRKEELKKKGAPPAKPAEPGPGTSKKAAKKQAAAASQAASSSAQKPPPAPATPAKTPAPANVTPKAPKQPRPPKPAAQTKQPPGGAKPAPPAPVIATSAALPVALAAPGAASSAQAGASSPAAAPPARRTRPVIGLASRQFEAALNGVGVGAPGGADRKSRREREREREQHQKEAGTGGGAAGTAGPPAPAAPAPTVVKPTPPSPRRARHQKETGGAGAAAAAPSAPPQVPGILQPPLAPALHRPRTVLNNSRMARCQLRAAEAHEEAGVDAAEAAAVLIRGRLSVGDDAYADSRSGFSTMHSAPRRVWYASGSAKPQPLLETQIVDH</sequence>
<feature type="region of interest" description="Disordered" evidence="5">
    <location>
        <begin position="1"/>
        <end position="31"/>
    </location>
</feature>
<evidence type="ECO:0000313" key="8">
    <source>
        <dbReference type="Proteomes" id="UP001063166"/>
    </source>
</evidence>
<dbReference type="GO" id="GO:0005730">
    <property type="term" value="C:nucleolus"/>
    <property type="evidence" value="ECO:0007669"/>
    <property type="project" value="TreeGrafter"/>
</dbReference>
<protein>
    <submittedName>
        <fullName evidence="7">Smg-4/UPF3 family protein</fullName>
    </submittedName>
</protein>
<proteinExistence type="inferred from homology"/>
<dbReference type="EMBL" id="BRPK01000007">
    <property type="protein sequence ID" value="GLB39800.1"/>
    <property type="molecule type" value="Genomic_DNA"/>
</dbReference>
<comment type="similarity">
    <text evidence="2">Belongs to the RENT3 family.</text>
</comment>
<feature type="compositionally biased region" description="Low complexity" evidence="5">
    <location>
        <begin position="266"/>
        <end position="280"/>
    </location>
</feature>
<feature type="compositionally biased region" description="Low complexity" evidence="5">
    <location>
        <begin position="234"/>
        <end position="258"/>
    </location>
</feature>